<feature type="transmembrane region" description="Helical" evidence="6">
    <location>
        <begin position="77"/>
        <end position="101"/>
    </location>
</feature>
<keyword evidence="4 6" id="KW-1133">Transmembrane helix</keyword>
<accession>A0ABT1S7X1</accession>
<comment type="caution">
    <text evidence="8">The sequence shown here is derived from an EMBL/GenBank/DDBJ whole genome shotgun (WGS) entry which is preliminary data.</text>
</comment>
<sequence>MKDRKSLLKTIVIIGLIIAIALLINKFNILKGYRPNEIKEFIQGKGIMAPVIYIALLSSLPLLLFPDSVLVIAGGMIFGLFWGTVLTTIGSLIGAAIAFYISRKLGQQVVKKLIKKELVLFDKKNSGFFLILMLRLIPLFPFKIVSYSAGLSDVKFRDFALATTIGSMPGIIVYTNLGDKTTVFGSKDFYLSIGLLIGLFAISFIMKKIFQGKGDKINE</sequence>
<organism evidence="8 9">
    <name type="scientific">Tissierella carlieri</name>
    <dbReference type="NCBI Taxonomy" id="689904"/>
    <lineage>
        <taxon>Bacteria</taxon>
        <taxon>Bacillati</taxon>
        <taxon>Bacillota</taxon>
        <taxon>Tissierellia</taxon>
        <taxon>Tissierellales</taxon>
        <taxon>Tissierellaceae</taxon>
        <taxon>Tissierella</taxon>
    </lineage>
</organism>
<evidence type="ECO:0000313" key="8">
    <source>
        <dbReference type="EMBL" id="MCQ4922570.1"/>
    </source>
</evidence>
<proteinExistence type="inferred from homology"/>
<evidence type="ECO:0000256" key="5">
    <source>
        <dbReference type="ARBA" id="ARBA00023136"/>
    </source>
</evidence>
<feature type="transmembrane region" description="Helical" evidence="6">
    <location>
        <begin position="7"/>
        <end position="27"/>
    </location>
</feature>
<dbReference type="RefSeq" id="WP_256310780.1">
    <property type="nucleotide sequence ID" value="NZ_JANGAC010000003.1"/>
</dbReference>
<dbReference type="InterPro" id="IPR015414">
    <property type="entry name" value="TMEM64"/>
</dbReference>
<feature type="transmembrane region" description="Helical" evidence="6">
    <location>
        <begin position="127"/>
        <end position="147"/>
    </location>
</feature>
<dbReference type="Pfam" id="PF09335">
    <property type="entry name" value="VTT_dom"/>
    <property type="match status" value="1"/>
</dbReference>
<evidence type="ECO:0000256" key="6">
    <source>
        <dbReference type="RuleBase" id="RU366058"/>
    </source>
</evidence>
<evidence type="ECO:0000256" key="4">
    <source>
        <dbReference type="ARBA" id="ARBA00022989"/>
    </source>
</evidence>
<feature type="transmembrane region" description="Helical" evidence="6">
    <location>
        <begin position="47"/>
        <end position="65"/>
    </location>
</feature>
<evidence type="ECO:0000256" key="3">
    <source>
        <dbReference type="ARBA" id="ARBA00022692"/>
    </source>
</evidence>
<dbReference type="PANTHER" id="PTHR12677:SF59">
    <property type="entry name" value="GOLGI APPARATUS MEMBRANE PROTEIN TVP38-RELATED"/>
    <property type="match status" value="1"/>
</dbReference>
<evidence type="ECO:0000259" key="7">
    <source>
        <dbReference type="Pfam" id="PF09335"/>
    </source>
</evidence>
<reference evidence="8 9" key="1">
    <citation type="submission" date="2022-06" db="EMBL/GenBank/DDBJ databases">
        <title>Isolation of gut microbiota from human fecal samples.</title>
        <authorList>
            <person name="Pamer E.G."/>
            <person name="Barat B."/>
            <person name="Waligurski E."/>
            <person name="Medina S."/>
            <person name="Paddock L."/>
            <person name="Mostad J."/>
        </authorList>
    </citation>
    <scope>NUCLEOTIDE SEQUENCE [LARGE SCALE GENOMIC DNA]</scope>
    <source>
        <strain evidence="8 9">DFI.7.95</strain>
    </source>
</reference>
<gene>
    <name evidence="8" type="ORF">NE686_05695</name>
</gene>
<name>A0ABT1S7X1_9FIRM</name>
<comment type="subcellular location">
    <subcellularLocation>
        <location evidence="1 6">Cell membrane</location>
        <topology evidence="1 6">Multi-pass membrane protein</topology>
    </subcellularLocation>
</comment>
<dbReference type="EMBL" id="JANGAC010000003">
    <property type="protein sequence ID" value="MCQ4922570.1"/>
    <property type="molecule type" value="Genomic_DNA"/>
</dbReference>
<feature type="transmembrane region" description="Helical" evidence="6">
    <location>
        <begin position="189"/>
        <end position="206"/>
    </location>
</feature>
<keyword evidence="5 6" id="KW-0472">Membrane</keyword>
<dbReference type="Proteomes" id="UP001524478">
    <property type="component" value="Unassembled WGS sequence"/>
</dbReference>
<evidence type="ECO:0000256" key="1">
    <source>
        <dbReference type="ARBA" id="ARBA00004651"/>
    </source>
</evidence>
<feature type="transmembrane region" description="Helical" evidence="6">
    <location>
        <begin position="159"/>
        <end position="177"/>
    </location>
</feature>
<dbReference type="InterPro" id="IPR032816">
    <property type="entry name" value="VTT_dom"/>
</dbReference>
<keyword evidence="3 6" id="KW-0812">Transmembrane</keyword>
<feature type="domain" description="VTT" evidence="7">
    <location>
        <begin position="65"/>
        <end position="179"/>
    </location>
</feature>
<dbReference type="PANTHER" id="PTHR12677">
    <property type="entry name" value="GOLGI APPARATUS MEMBRANE PROTEIN TVP38-RELATED"/>
    <property type="match status" value="1"/>
</dbReference>
<keyword evidence="2 6" id="KW-1003">Cell membrane</keyword>
<keyword evidence="9" id="KW-1185">Reference proteome</keyword>
<protein>
    <recommendedName>
        <fullName evidence="6">TVP38/TMEM64 family membrane protein</fullName>
    </recommendedName>
</protein>
<evidence type="ECO:0000256" key="2">
    <source>
        <dbReference type="ARBA" id="ARBA00022475"/>
    </source>
</evidence>
<evidence type="ECO:0000313" key="9">
    <source>
        <dbReference type="Proteomes" id="UP001524478"/>
    </source>
</evidence>
<comment type="similarity">
    <text evidence="6">Belongs to the TVP38/TMEM64 family.</text>
</comment>